<dbReference type="InterPro" id="IPR050792">
    <property type="entry name" value="ADP-ribosylglycohydrolase"/>
</dbReference>
<keyword evidence="2 5" id="KW-0378">Hydrolase</keyword>
<dbReference type="Pfam" id="PF03747">
    <property type="entry name" value="ADP_ribosyl_GH"/>
    <property type="match status" value="1"/>
</dbReference>
<dbReference type="RefSeq" id="WP_198674311.1">
    <property type="nucleotide sequence ID" value="NZ_SGXT01000011.1"/>
</dbReference>
<comment type="cofactor">
    <cofactor evidence="3">
        <name>Mg(2+)</name>
        <dbReference type="ChEBI" id="CHEBI:18420"/>
    </cofactor>
    <text evidence="3">Binds 2 magnesium ions per subunit.</text>
</comment>
<comment type="similarity">
    <text evidence="1">Belongs to the ADP-ribosylglycohydrolase family.</text>
</comment>
<dbReference type="PANTHER" id="PTHR16222">
    <property type="entry name" value="ADP-RIBOSYLGLYCOHYDROLASE"/>
    <property type="match status" value="1"/>
</dbReference>
<protein>
    <submittedName>
        <fullName evidence="5">ADP-ribosylglycohydrolase</fullName>
    </submittedName>
</protein>
<proteinExistence type="inferred from homology"/>
<evidence type="ECO:0000313" key="5">
    <source>
        <dbReference type="EMBL" id="RZT63902.1"/>
    </source>
</evidence>
<evidence type="ECO:0000256" key="3">
    <source>
        <dbReference type="PIRSR" id="PIRSR605502-1"/>
    </source>
</evidence>
<dbReference type="SUPFAM" id="SSF52799">
    <property type="entry name" value="(Phosphotyrosine protein) phosphatases II"/>
    <property type="match status" value="1"/>
</dbReference>
<dbReference type="EMBL" id="SGXT01000011">
    <property type="protein sequence ID" value="RZT63902.1"/>
    <property type="molecule type" value="Genomic_DNA"/>
</dbReference>
<feature type="binding site" evidence="3">
    <location>
        <position position="61"/>
    </location>
    <ligand>
        <name>Mg(2+)</name>
        <dbReference type="ChEBI" id="CHEBI:18420"/>
        <label>1</label>
    </ligand>
</feature>
<feature type="domain" description="Tyrosine specific protein phosphatases" evidence="4">
    <location>
        <begin position="420"/>
        <end position="470"/>
    </location>
</feature>
<comment type="caution">
    <text evidence="5">The sequence shown here is derived from an EMBL/GenBank/DDBJ whole genome shotgun (WGS) entry which is preliminary data.</text>
</comment>
<feature type="binding site" evidence="3">
    <location>
        <position position="59"/>
    </location>
    <ligand>
        <name>Mg(2+)</name>
        <dbReference type="ChEBI" id="CHEBI:18420"/>
        <label>1</label>
    </ligand>
</feature>
<evidence type="ECO:0000259" key="4">
    <source>
        <dbReference type="PROSITE" id="PS50056"/>
    </source>
</evidence>
<dbReference type="InterPro" id="IPR036705">
    <property type="entry name" value="Ribosyl_crysJ1_sf"/>
</dbReference>
<dbReference type="InterPro" id="IPR000387">
    <property type="entry name" value="Tyr_Pase_dom"/>
</dbReference>
<dbReference type="Gene3D" id="1.10.4080.10">
    <property type="entry name" value="ADP-ribosylation/Crystallin J1"/>
    <property type="match status" value="1"/>
</dbReference>
<reference evidence="5 6" key="1">
    <citation type="journal article" date="2015" name="Stand. Genomic Sci.">
        <title>Genomic Encyclopedia of Bacterial and Archaeal Type Strains, Phase III: the genomes of soil and plant-associated and newly described type strains.</title>
        <authorList>
            <person name="Whitman W.B."/>
            <person name="Woyke T."/>
            <person name="Klenk H.P."/>
            <person name="Zhou Y."/>
            <person name="Lilburn T.G."/>
            <person name="Beck B.J."/>
            <person name="De Vos P."/>
            <person name="Vandamme P."/>
            <person name="Eisen J.A."/>
            <person name="Garrity G."/>
            <person name="Hugenholtz P."/>
            <person name="Kyrpides N.C."/>
        </authorList>
    </citation>
    <scope>NUCLEOTIDE SEQUENCE [LARGE SCALE GENOMIC DNA]</scope>
    <source>
        <strain evidence="5 6">AC4r</strain>
    </source>
</reference>
<organism evidence="5 6">
    <name type="scientific">Microcella alkaliphila</name>
    <dbReference type="NCBI Taxonomy" id="279828"/>
    <lineage>
        <taxon>Bacteria</taxon>
        <taxon>Bacillati</taxon>
        <taxon>Actinomycetota</taxon>
        <taxon>Actinomycetes</taxon>
        <taxon>Micrococcales</taxon>
        <taxon>Microbacteriaceae</taxon>
        <taxon>Microcella</taxon>
    </lineage>
</organism>
<evidence type="ECO:0000313" key="6">
    <source>
        <dbReference type="Proteomes" id="UP000292408"/>
    </source>
</evidence>
<evidence type="ECO:0000256" key="1">
    <source>
        <dbReference type="ARBA" id="ARBA00010702"/>
    </source>
</evidence>
<keyword evidence="6" id="KW-1185">Reference proteome</keyword>
<dbReference type="GO" id="GO:0046872">
    <property type="term" value="F:metal ion binding"/>
    <property type="evidence" value="ECO:0007669"/>
    <property type="project" value="UniProtKB-KW"/>
</dbReference>
<feature type="binding site" evidence="3">
    <location>
        <position position="60"/>
    </location>
    <ligand>
        <name>Mg(2+)</name>
        <dbReference type="ChEBI" id="CHEBI:18420"/>
        <label>1</label>
    </ligand>
</feature>
<feature type="binding site" evidence="3">
    <location>
        <position position="279"/>
    </location>
    <ligand>
        <name>Mg(2+)</name>
        <dbReference type="ChEBI" id="CHEBI:18420"/>
        <label>1</label>
    </ligand>
</feature>
<dbReference type="SUPFAM" id="SSF101478">
    <property type="entry name" value="ADP-ribosylglycohydrolase"/>
    <property type="match status" value="1"/>
</dbReference>
<name>A0A4Q7TVH8_9MICO</name>
<dbReference type="Gene3D" id="3.90.190.10">
    <property type="entry name" value="Protein tyrosine phosphatase superfamily"/>
    <property type="match status" value="1"/>
</dbReference>
<evidence type="ECO:0000256" key="2">
    <source>
        <dbReference type="ARBA" id="ARBA00022801"/>
    </source>
</evidence>
<feature type="binding site" evidence="3">
    <location>
        <position position="276"/>
    </location>
    <ligand>
        <name>Mg(2+)</name>
        <dbReference type="ChEBI" id="CHEBI:18420"/>
        <label>1</label>
    </ligand>
</feature>
<dbReference type="InterPro" id="IPR005502">
    <property type="entry name" value="Ribosyl_crysJ1"/>
</dbReference>
<dbReference type="GO" id="GO:0016787">
    <property type="term" value="F:hydrolase activity"/>
    <property type="evidence" value="ECO:0007669"/>
    <property type="project" value="UniProtKB-KW"/>
</dbReference>
<feature type="binding site" evidence="3">
    <location>
        <position position="278"/>
    </location>
    <ligand>
        <name>Mg(2+)</name>
        <dbReference type="ChEBI" id="CHEBI:18420"/>
        <label>1</label>
    </ligand>
</feature>
<dbReference type="InterPro" id="IPR029021">
    <property type="entry name" value="Prot-tyrosine_phosphatase-like"/>
</dbReference>
<gene>
    <name evidence="5" type="ORF">EV140_0132</name>
</gene>
<dbReference type="Proteomes" id="UP000292408">
    <property type="component" value="Unassembled WGS sequence"/>
</dbReference>
<keyword evidence="3" id="KW-0479">Metal-binding</keyword>
<dbReference type="PROSITE" id="PS50056">
    <property type="entry name" value="TYR_PHOSPHATASE_2"/>
    <property type="match status" value="1"/>
</dbReference>
<keyword evidence="3" id="KW-0460">Magnesium</keyword>
<dbReference type="PANTHER" id="PTHR16222:SF24">
    <property type="entry name" value="ADP-RIBOSYLHYDROLASE ARH3"/>
    <property type="match status" value="1"/>
</dbReference>
<dbReference type="AlphaFoldDB" id="A0A4Q7TVH8"/>
<accession>A0A4Q7TVH8</accession>
<sequence>MTAPRITPALTDRAVGALVGTAAGDALGAGYEFGPPLADDAPVGMIGGGSFGWAAGEWTDDTSMAVPIARAAARGADLRDPSTHDEIVAAWIDWARTAPDVGVQTRSVLSAAGALGGDAAAARRAAQQLHERTGRSGGNGSLMRTAPVALAHLGDPDAIADAARAISGLTHYDDDAGDACVIWSVAIGHAIVTGSLSIDVGIDALPAERRGRWAGLVREAEQSQPRDFDRNGWVVHALQGAWSSIHHAGVAVLETGAPRATALRDGLERAVRGGRDTDTVAAIAGGMLGAVHGASATPAAWRRLIHGWPGLDTRGLTELAVQAVRGGELGTGDWPLGERMDYAGWGARATLTAHPHDEGVLLGSIVDLDAVLDGSAGVQVDVVVSLCRVGRAQRAETHVEQWLIDDPTDGLNPNLDFVLADTVDVIAELRGEGKTVLVHCVQAQSRTPSVAALYAARQFGVGVDEAFNAVGRAAGGATAGLPRRSGAATCQAGVIAYRRGLHSAERKLPNVGATVYAERR</sequence>